<accession>A0A8C4PBV8</accession>
<organism evidence="1 2">
    <name type="scientific">Dromaius novaehollandiae</name>
    <name type="common">Emu</name>
    <dbReference type="NCBI Taxonomy" id="8790"/>
    <lineage>
        <taxon>Eukaryota</taxon>
        <taxon>Metazoa</taxon>
        <taxon>Chordata</taxon>
        <taxon>Craniata</taxon>
        <taxon>Vertebrata</taxon>
        <taxon>Euteleostomi</taxon>
        <taxon>Archelosauria</taxon>
        <taxon>Archosauria</taxon>
        <taxon>Dinosauria</taxon>
        <taxon>Saurischia</taxon>
        <taxon>Theropoda</taxon>
        <taxon>Coelurosauria</taxon>
        <taxon>Aves</taxon>
        <taxon>Palaeognathae</taxon>
        <taxon>Casuariiformes</taxon>
        <taxon>Dromaiidae</taxon>
        <taxon>Dromaius</taxon>
    </lineage>
</organism>
<keyword evidence="2" id="KW-1185">Reference proteome</keyword>
<dbReference type="Ensembl" id="ENSDNVT00000025566.1">
    <property type="protein sequence ID" value="ENSDNVP00000021174.1"/>
    <property type="gene ID" value="ENSDNVG00000014822.1"/>
</dbReference>
<reference evidence="1" key="2">
    <citation type="submission" date="2025-09" db="UniProtKB">
        <authorList>
            <consortium name="Ensembl"/>
        </authorList>
    </citation>
    <scope>IDENTIFICATION</scope>
</reference>
<proteinExistence type="predicted"/>
<evidence type="ECO:0000313" key="2">
    <source>
        <dbReference type="Proteomes" id="UP000694423"/>
    </source>
</evidence>
<sequence length="45" mass="5116">FEIHYTGLSLRYCHLQSNSILFFNSVNSSGPMPIFLNFSMSSSKI</sequence>
<dbReference type="Proteomes" id="UP000694423">
    <property type="component" value="Unplaced"/>
</dbReference>
<protein>
    <submittedName>
        <fullName evidence="1">Uncharacterized protein</fullName>
    </submittedName>
</protein>
<evidence type="ECO:0000313" key="1">
    <source>
        <dbReference type="Ensembl" id="ENSDNVP00000021174.1"/>
    </source>
</evidence>
<reference evidence="1" key="1">
    <citation type="submission" date="2025-08" db="UniProtKB">
        <authorList>
            <consortium name="Ensembl"/>
        </authorList>
    </citation>
    <scope>IDENTIFICATION</scope>
</reference>
<dbReference type="AlphaFoldDB" id="A0A8C4PBV8"/>
<name>A0A8C4PBV8_DRONO</name>